<dbReference type="EMBL" id="JACGCM010002154">
    <property type="protein sequence ID" value="KAF6144058.1"/>
    <property type="molecule type" value="Genomic_DNA"/>
</dbReference>
<organism evidence="3 5">
    <name type="scientific">Kingdonia uniflora</name>
    <dbReference type="NCBI Taxonomy" id="39325"/>
    <lineage>
        <taxon>Eukaryota</taxon>
        <taxon>Viridiplantae</taxon>
        <taxon>Streptophyta</taxon>
        <taxon>Embryophyta</taxon>
        <taxon>Tracheophyta</taxon>
        <taxon>Spermatophyta</taxon>
        <taxon>Magnoliopsida</taxon>
        <taxon>Ranunculales</taxon>
        <taxon>Circaeasteraceae</taxon>
        <taxon>Kingdonia</taxon>
    </lineage>
</organism>
<feature type="region of interest" description="Disordered" evidence="1">
    <location>
        <begin position="118"/>
        <end position="167"/>
    </location>
</feature>
<keyword evidence="2" id="KW-0732">Signal</keyword>
<evidence type="ECO:0000256" key="2">
    <source>
        <dbReference type="SAM" id="SignalP"/>
    </source>
</evidence>
<evidence type="ECO:0000256" key="1">
    <source>
        <dbReference type="SAM" id="MobiDB-lite"/>
    </source>
</evidence>
<accession>A0A7J7LND3</accession>
<gene>
    <name evidence="3" type="ORF">GIB67_001854</name>
    <name evidence="4" type="ORF">GIB67_019626</name>
</gene>
<proteinExistence type="predicted"/>
<dbReference type="Proteomes" id="UP000541444">
    <property type="component" value="Unassembled WGS sequence"/>
</dbReference>
<comment type="caution">
    <text evidence="3">The sequence shown here is derived from an EMBL/GenBank/DDBJ whole genome shotgun (WGS) entry which is preliminary data.</text>
</comment>
<dbReference type="AlphaFoldDB" id="A0A7J7LND3"/>
<keyword evidence="5" id="KW-1185">Reference proteome</keyword>
<evidence type="ECO:0000313" key="3">
    <source>
        <dbReference type="EMBL" id="KAF6144058.1"/>
    </source>
</evidence>
<feature type="compositionally biased region" description="Pro residues" evidence="1">
    <location>
        <begin position="118"/>
        <end position="131"/>
    </location>
</feature>
<evidence type="ECO:0000313" key="5">
    <source>
        <dbReference type="Proteomes" id="UP000541444"/>
    </source>
</evidence>
<evidence type="ECO:0000313" key="4">
    <source>
        <dbReference type="EMBL" id="KAF6160686.1"/>
    </source>
</evidence>
<feature type="signal peptide" evidence="2">
    <location>
        <begin position="1"/>
        <end position="23"/>
    </location>
</feature>
<dbReference type="EMBL" id="JACGCM010001161">
    <property type="protein sequence ID" value="KAF6160686.1"/>
    <property type="molecule type" value="Genomic_DNA"/>
</dbReference>
<sequence>MGFHLHSSLILPLIFATLTVSMAAEMLVQATSRRILLEQHILPTFPPVLTNPTLPAPELPRLPTIELPLPHIPTLPKPVLRPLPEFPLPLPVITRPVEPPITNSPKLEEPAVVVPELPIFPKPESPSLPKPEVPRLPELHNPPQLPNPLNPTFPGLDENIPQRTASP</sequence>
<feature type="chain" id="PRO_5036205944" evidence="2">
    <location>
        <begin position="24"/>
        <end position="167"/>
    </location>
</feature>
<reference evidence="3 5" key="1">
    <citation type="journal article" date="2020" name="IScience">
        <title>Genome Sequencing of the Endangered Kingdonia uniflora (Circaeasteraceae, Ranunculales) Reveals Potential Mechanisms of Evolutionary Specialization.</title>
        <authorList>
            <person name="Sun Y."/>
            <person name="Deng T."/>
            <person name="Zhang A."/>
            <person name="Moore M.J."/>
            <person name="Landis J.B."/>
            <person name="Lin N."/>
            <person name="Zhang H."/>
            <person name="Zhang X."/>
            <person name="Huang J."/>
            <person name="Zhang X."/>
            <person name="Sun H."/>
            <person name="Wang H."/>
        </authorList>
    </citation>
    <scope>NUCLEOTIDE SEQUENCE [LARGE SCALE GENOMIC DNA]</scope>
    <source>
        <strain evidence="3">TB1705</strain>
        <tissue evidence="3">Leaf</tissue>
    </source>
</reference>
<protein>
    <submittedName>
        <fullName evidence="3">Uncharacterized protein</fullName>
    </submittedName>
</protein>
<name>A0A7J7LND3_9MAGN</name>